<dbReference type="PROSITE" id="PS50865">
    <property type="entry name" value="ZF_MYND_2"/>
    <property type="match status" value="1"/>
</dbReference>
<evidence type="ECO:0000256" key="3">
    <source>
        <dbReference type="ARBA" id="ARBA00022833"/>
    </source>
</evidence>
<dbReference type="GO" id="GO:0005634">
    <property type="term" value="C:nucleus"/>
    <property type="evidence" value="ECO:0007669"/>
    <property type="project" value="TreeGrafter"/>
</dbReference>
<organism evidence="7 8">
    <name type="scientific">Platysternon megacephalum</name>
    <name type="common">big-headed turtle</name>
    <dbReference type="NCBI Taxonomy" id="55544"/>
    <lineage>
        <taxon>Eukaryota</taxon>
        <taxon>Metazoa</taxon>
        <taxon>Chordata</taxon>
        <taxon>Craniata</taxon>
        <taxon>Vertebrata</taxon>
        <taxon>Euteleostomi</taxon>
        <taxon>Archelosauria</taxon>
        <taxon>Testudinata</taxon>
        <taxon>Testudines</taxon>
        <taxon>Cryptodira</taxon>
        <taxon>Durocryptodira</taxon>
        <taxon>Testudinoidea</taxon>
        <taxon>Platysternidae</taxon>
        <taxon>Platysternon</taxon>
    </lineage>
</organism>
<name>A0A4D9EH41_9SAUR</name>
<dbReference type="InterPro" id="IPR007320">
    <property type="entry name" value="PDCD2_C"/>
</dbReference>
<dbReference type="STRING" id="55544.A0A4D9EH41"/>
<dbReference type="Pfam" id="PF19277">
    <property type="entry name" value="GPAT_C"/>
    <property type="match status" value="1"/>
</dbReference>
<protein>
    <submittedName>
        <fullName evidence="7">Vesicle transport protein SFT2C</fullName>
    </submittedName>
</protein>
<evidence type="ECO:0000313" key="7">
    <source>
        <dbReference type="EMBL" id="TFK07133.1"/>
    </source>
</evidence>
<keyword evidence="2 4" id="KW-0863">Zinc-finger</keyword>
<comment type="caution">
    <text evidence="7">The sequence shown here is derived from an EMBL/GenBank/DDBJ whole genome shotgun (WGS) entry which is preliminary data.</text>
</comment>
<keyword evidence="3" id="KW-0862">Zinc</keyword>
<dbReference type="AlphaFoldDB" id="A0A4D9EH41"/>
<dbReference type="PANTHER" id="PTHR12298">
    <property type="entry name" value="PCDC2 PROGRAMMED CELL DEATH PROTEIN 2 -RELATED"/>
    <property type="match status" value="1"/>
</dbReference>
<feature type="domain" description="MYND-type" evidence="6">
    <location>
        <begin position="722"/>
        <end position="759"/>
    </location>
</feature>
<evidence type="ECO:0000256" key="5">
    <source>
        <dbReference type="SAM" id="MobiDB-lite"/>
    </source>
</evidence>
<evidence type="ECO:0000256" key="4">
    <source>
        <dbReference type="PROSITE-ProRule" id="PRU00134"/>
    </source>
</evidence>
<keyword evidence="8" id="KW-1185">Reference proteome</keyword>
<feature type="region of interest" description="Disordered" evidence="5">
    <location>
        <begin position="477"/>
        <end position="508"/>
    </location>
</feature>
<dbReference type="GO" id="GO:0005737">
    <property type="term" value="C:cytoplasm"/>
    <property type="evidence" value="ECO:0007669"/>
    <property type="project" value="InterPro"/>
</dbReference>
<evidence type="ECO:0000313" key="8">
    <source>
        <dbReference type="Proteomes" id="UP000297703"/>
    </source>
</evidence>
<dbReference type="Proteomes" id="UP000297703">
    <property type="component" value="Unassembled WGS sequence"/>
</dbReference>
<proteinExistence type="predicted"/>
<dbReference type="OrthoDB" id="443682at2759"/>
<dbReference type="SUPFAM" id="SSF69593">
    <property type="entry name" value="Glycerol-3-phosphate (1)-acyltransferase"/>
    <property type="match status" value="1"/>
</dbReference>
<dbReference type="GO" id="GO:0008270">
    <property type="term" value="F:zinc ion binding"/>
    <property type="evidence" value="ECO:0007669"/>
    <property type="project" value="UniProtKB-KW"/>
</dbReference>
<dbReference type="GO" id="GO:0016746">
    <property type="term" value="F:acyltransferase activity"/>
    <property type="evidence" value="ECO:0007669"/>
    <property type="project" value="InterPro"/>
</dbReference>
<dbReference type="InterPro" id="IPR002123">
    <property type="entry name" value="Plipid/glycerol_acylTrfase"/>
</dbReference>
<evidence type="ECO:0000256" key="2">
    <source>
        <dbReference type="ARBA" id="ARBA00022771"/>
    </source>
</evidence>
<reference evidence="7 8" key="1">
    <citation type="submission" date="2019-04" db="EMBL/GenBank/DDBJ databases">
        <title>Draft genome of the big-headed turtle Platysternon megacephalum.</title>
        <authorList>
            <person name="Gong S."/>
        </authorList>
    </citation>
    <scope>NUCLEOTIDE SEQUENCE [LARGE SCALE GENOMIC DNA]</scope>
    <source>
        <strain evidence="7">DO16091913</strain>
        <tissue evidence="7">Muscle</tissue>
    </source>
</reference>
<dbReference type="InterPro" id="IPR045520">
    <property type="entry name" value="GPAT/DHAPAT_C"/>
</dbReference>
<evidence type="ECO:0000256" key="1">
    <source>
        <dbReference type="ARBA" id="ARBA00022723"/>
    </source>
</evidence>
<dbReference type="InterPro" id="IPR002893">
    <property type="entry name" value="Znf_MYND"/>
</dbReference>
<dbReference type="SUPFAM" id="SSF144232">
    <property type="entry name" value="HIT/MYND zinc finger-like"/>
    <property type="match status" value="1"/>
</dbReference>
<dbReference type="Pfam" id="PF04194">
    <property type="entry name" value="PDCD2_C"/>
    <property type="match status" value="1"/>
</dbReference>
<sequence>MKHYHIDFPPPSPPINLFLCFVLKNGYAPIEFFLEGTRSRTAKTLTPKFGLLSIVMEPFFKREVFDTYLVPISISYERILEESLYAYELLGVPKPKESTSGLLKARKILSDNFGSIHVYFGQPVSLRTLASGRIDRCPYHLVPRHLPQRLSEDIQEFVTDVAYKMELLQIENMVLSPWVLIASVLLQNLPAIDFELLVEKTLWLKGLTQAFGGFLEWPDNLCANKAVTSSLALHSNIVSLVNGQVVLNDVGMEDGATEELVFKQALSILMCGAYRNQLLNVFVRPSLVAVALQMTQSFRKEEIYSCFNFLRDIFSDEFIFFPGIALKDFEEGCFLLTKCDVIQVTPQEILVTEKGNSVAVFLAALFRPFMEGYQIISRYLSKETKEAFTEKQFILGIRNFAFQLLETGSTQCYEVLSSDLQKNAMAAFVRLDVVKKMKTTNGFTYTVNKEALNKTAEMFACSDDGFYGLDYGQGPGRGGRGGSAVESDPGAKKQHELPPSLGNALPDTTEQIRRGPRFRSLTGARANGNSAHFRYGSRSDAFRILASGLGAGGTRFSTRTSGIRAGRTTFGTAHFRCTRVVLLAARMGSRVELGFAEEAAPWSLRSAQFPSKVGGRPAWLSESGLPGPAELRCGRCGRPCAFLLQLYAPLPGRPDAFHRGLFVFCCRGPACYRPGAQGPLRVFRNQLLRKNDTYSYDPPPETPPPEGHPPVSLQLQCGAHLCRVCGCLGPKACSKCHRAHYCSKDHQTVDWKLGHKLSCAQSAQLDTAIPDHKFLFPEYEIVIEPEEMETPGDSQTDADTQKNLEKHDELEAAGGASEGFESLDEEVLEAMAKHETREDKIFRKFKNRIAAEPEQILRYCRGGEGPIWISGENIPQVKDIPNCSCGAQRMFEFQVMPQLLNHLKVDSLGESIDWGTLVVYTCTENCNQANGYMEEFIWKQDITADSA</sequence>
<gene>
    <name evidence="7" type="ORF">DR999_PMT10049</name>
</gene>
<dbReference type="PANTHER" id="PTHR12298:SF4">
    <property type="entry name" value="PROGRAMMED CELL DEATH PROTEIN 2"/>
    <property type="match status" value="1"/>
</dbReference>
<reference evidence="7 8" key="2">
    <citation type="submission" date="2019-04" db="EMBL/GenBank/DDBJ databases">
        <title>The genome sequence of big-headed turtle.</title>
        <authorList>
            <person name="Gong S."/>
        </authorList>
    </citation>
    <scope>NUCLEOTIDE SEQUENCE [LARGE SCALE GENOMIC DNA]</scope>
    <source>
        <strain evidence="7">DO16091913</strain>
        <tissue evidence="7">Muscle</tissue>
    </source>
</reference>
<dbReference type="Gene3D" id="6.10.140.2220">
    <property type="match status" value="1"/>
</dbReference>
<keyword evidence="1" id="KW-0479">Metal-binding</keyword>
<accession>A0A4D9EH41</accession>
<evidence type="ECO:0000259" key="6">
    <source>
        <dbReference type="PROSITE" id="PS50865"/>
    </source>
</evidence>
<dbReference type="Pfam" id="PF01553">
    <property type="entry name" value="Acyltransferase"/>
    <property type="match status" value="1"/>
</dbReference>
<dbReference type="Pfam" id="PF01753">
    <property type="entry name" value="zf-MYND"/>
    <property type="match status" value="1"/>
</dbReference>
<dbReference type="EMBL" id="QXTE01000088">
    <property type="protein sequence ID" value="TFK07133.1"/>
    <property type="molecule type" value="Genomic_DNA"/>
</dbReference>